<feature type="compositionally biased region" description="Polar residues" evidence="1">
    <location>
        <begin position="202"/>
        <end position="219"/>
    </location>
</feature>
<protein>
    <submittedName>
        <fullName evidence="2">Uncharacterized protein</fullName>
    </submittedName>
</protein>
<feature type="region of interest" description="Disordered" evidence="1">
    <location>
        <begin position="200"/>
        <end position="219"/>
    </location>
</feature>
<dbReference type="RefSeq" id="XP_033682546.1">
    <property type="nucleotide sequence ID" value="XM_033826949.1"/>
</dbReference>
<dbReference type="GeneID" id="54580279"/>
<evidence type="ECO:0000313" key="2">
    <source>
        <dbReference type="EMBL" id="KAF2247542.1"/>
    </source>
</evidence>
<dbReference type="Proteomes" id="UP000800094">
    <property type="component" value="Unassembled WGS sequence"/>
</dbReference>
<sequence length="219" mass="24152">MAGSARCELEVRSTAAGQNMARISDSVGGNFEECATMACLRSLAIGNEGRVRGTAPEPVNARLHQCRPSTTPPRERLCVPNLGLETDGVRRCWEYLGIAHGRVSVKRRQPGARRRRRRSCFISGGTTFVGFSSAVLKSFRWRVALTEQVALLTDLSGIMGTESMRVDKSGMKVNRRMYVFAEDAQSRRHFSPARTRRVLNAPKTQPAFTSPHITSPTAS</sequence>
<proteinExistence type="predicted"/>
<dbReference type="EMBL" id="ML987197">
    <property type="protein sequence ID" value="KAF2247542.1"/>
    <property type="molecule type" value="Genomic_DNA"/>
</dbReference>
<evidence type="ECO:0000256" key="1">
    <source>
        <dbReference type="SAM" id="MobiDB-lite"/>
    </source>
</evidence>
<name>A0A6A6ICB1_9PLEO</name>
<keyword evidence="3" id="KW-1185">Reference proteome</keyword>
<organism evidence="2 3">
    <name type="scientific">Trematosphaeria pertusa</name>
    <dbReference type="NCBI Taxonomy" id="390896"/>
    <lineage>
        <taxon>Eukaryota</taxon>
        <taxon>Fungi</taxon>
        <taxon>Dikarya</taxon>
        <taxon>Ascomycota</taxon>
        <taxon>Pezizomycotina</taxon>
        <taxon>Dothideomycetes</taxon>
        <taxon>Pleosporomycetidae</taxon>
        <taxon>Pleosporales</taxon>
        <taxon>Massarineae</taxon>
        <taxon>Trematosphaeriaceae</taxon>
        <taxon>Trematosphaeria</taxon>
    </lineage>
</organism>
<accession>A0A6A6ICB1</accession>
<dbReference type="AlphaFoldDB" id="A0A6A6ICB1"/>
<reference evidence="2" key="1">
    <citation type="journal article" date="2020" name="Stud. Mycol.">
        <title>101 Dothideomycetes genomes: a test case for predicting lifestyles and emergence of pathogens.</title>
        <authorList>
            <person name="Haridas S."/>
            <person name="Albert R."/>
            <person name="Binder M."/>
            <person name="Bloem J."/>
            <person name="Labutti K."/>
            <person name="Salamov A."/>
            <person name="Andreopoulos B."/>
            <person name="Baker S."/>
            <person name="Barry K."/>
            <person name="Bills G."/>
            <person name="Bluhm B."/>
            <person name="Cannon C."/>
            <person name="Castanera R."/>
            <person name="Culley D."/>
            <person name="Daum C."/>
            <person name="Ezra D."/>
            <person name="Gonzalez J."/>
            <person name="Henrissat B."/>
            <person name="Kuo A."/>
            <person name="Liang C."/>
            <person name="Lipzen A."/>
            <person name="Lutzoni F."/>
            <person name="Magnuson J."/>
            <person name="Mondo S."/>
            <person name="Nolan M."/>
            <person name="Ohm R."/>
            <person name="Pangilinan J."/>
            <person name="Park H.-J."/>
            <person name="Ramirez L."/>
            <person name="Alfaro M."/>
            <person name="Sun H."/>
            <person name="Tritt A."/>
            <person name="Yoshinaga Y."/>
            <person name="Zwiers L.-H."/>
            <person name="Turgeon B."/>
            <person name="Goodwin S."/>
            <person name="Spatafora J."/>
            <person name="Crous P."/>
            <person name="Grigoriev I."/>
        </authorList>
    </citation>
    <scope>NUCLEOTIDE SEQUENCE</scope>
    <source>
        <strain evidence="2">CBS 122368</strain>
    </source>
</reference>
<evidence type="ECO:0000313" key="3">
    <source>
        <dbReference type="Proteomes" id="UP000800094"/>
    </source>
</evidence>
<gene>
    <name evidence="2" type="ORF">BU26DRAFT_506762</name>
</gene>